<dbReference type="Gene3D" id="1.10.1200.10">
    <property type="entry name" value="ACP-like"/>
    <property type="match status" value="1"/>
</dbReference>
<dbReference type="InterPro" id="IPR036736">
    <property type="entry name" value="ACP-like_sf"/>
</dbReference>
<evidence type="ECO:0000259" key="3">
    <source>
        <dbReference type="PROSITE" id="PS50075"/>
    </source>
</evidence>
<dbReference type="PROSITE" id="PS50075">
    <property type="entry name" value="CARRIER"/>
    <property type="match status" value="1"/>
</dbReference>
<dbReference type="SUPFAM" id="SSF56801">
    <property type="entry name" value="Acetyl-CoA synthetase-like"/>
    <property type="match status" value="1"/>
</dbReference>
<dbReference type="PROSITE" id="PS00455">
    <property type="entry name" value="AMP_BINDING"/>
    <property type="match status" value="1"/>
</dbReference>
<keyword evidence="2" id="KW-0597">Phosphoprotein</keyword>
<sequence length="1104" mass="122012">MGSYYRTRFRRPTFSPRLPGVLATGEILESEISSLPDLIQFNARENPHHVFALQSELNDNSHGGVGQEPYEVSEITFEQLHRMVHRCARWIRKAVVSADGDSELGEQKPIALYVESGVGLFVHLAALLYLDIPALLISARLSSPSVLHLLEKTGTKTILVSQRTGLSLSQDVHDFTRVVNVQPYSTFIALSGSGYIDETEEAPRNESQIQDKGSRNALILHSSGTTGLPKPIFLTHRYILGYAACHEFPSEEEIAWVNLSTLPLYHGFGLLAPCLSLSIGMTVCFPPPSIIPATNSTLDLIRVFNCRSLMTVPSIVDDILSLADESERSKALRLLATLEFLAVGGGALKTEQGVVLAENQVKLLNHYGVTEIGAVAPIFCPRSDYDWRYLRLRTDLGLELRPIPDSEHFRLIGYPIGWEKHFEVQDELERNQASSRMEVRILGRTDDVIVLKTGEKVQPRQLEDALNADARIRTAVCVGSGFFELAVIIDPASPDADEEAMKDHVWKLLSAINPSVDHHARIMSRKAIIIKPSGKPIPRSDKGSIMRQGIHDIFKREIDDAYTAMELDSLGESFVLDPTNLEAGIRYLIATVASNRLNGESMSVDDDFFESGMDSLQTVRFARLLSSGLRKLITDEKGMPQISADLIYRNPSIKSLAAESARLVNLGGEAKTGRQADRTAEMRNLADEFIAGTVPQGAPTQTRHTVLMTGSTGNLGAHALGRLARMGSIEKIICLIRNLGPVTNGSSAVSSVEQVQSILLSRQRGALEAAGIRLEPKEWAKVELLDLACITGENEASKVRLSDLAHRVTRILHLAWPMDFHRRLESFRPHIKLLQTLVGLAQQASTVRDAEDPIRLLFSSSIAVVRYYAEIAEKNKSEHFGTTVPEFAVQDPLVAVPMGYAEAKWVCEIYLDHVAKHVPGVEPVVVRVGQLSGPEGTPGTWKTDEHMPTLIQASQKIGAFPDLEGAASWMPVDRAAHALNEILLSEGATDSFLHLENPVRQPLRDVFTIMAHELRLSRPFVIPFDQWLERVTKSGEIRSLESFFKDHFHELAGGAVTLDTVKGRAMSKCLKGSGALEKELIIEYLQRWRHEGFLEQGALTVPAK</sequence>
<dbReference type="STRING" id="77044.A0A1S7UHP6"/>
<dbReference type="InterPro" id="IPR009081">
    <property type="entry name" value="PP-bd_ACP"/>
</dbReference>
<dbReference type="PANTHER" id="PTHR43439">
    <property type="entry name" value="PHENYLACETATE-COENZYME A LIGASE"/>
    <property type="match status" value="1"/>
</dbReference>
<evidence type="ECO:0000256" key="2">
    <source>
        <dbReference type="ARBA" id="ARBA00022553"/>
    </source>
</evidence>
<dbReference type="AlphaFoldDB" id="A0A1S7UHP6"/>
<keyword evidence="5" id="KW-1185">Reference proteome</keyword>
<reference evidence="4" key="1">
    <citation type="submission" date="2016-03" db="EMBL/GenBank/DDBJ databases">
        <title>Draft genome sequence of Rosellinia necatrix.</title>
        <authorList>
            <person name="Kanematsu S."/>
        </authorList>
    </citation>
    <scope>NUCLEOTIDE SEQUENCE [LARGE SCALE GENOMIC DNA]</scope>
    <source>
        <strain evidence="4">W97</strain>
    </source>
</reference>
<proteinExistence type="predicted"/>
<gene>
    <name evidence="4" type="ORF">SAMD00023353_0102060</name>
</gene>
<protein>
    <submittedName>
        <fullName evidence="4">Putative L-aminoadipate-semialdehyde dehydrogenase large subunit</fullName>
    </submittedName>
</protein>
<dbReference type="SUPFAM" id="SSF51735">
    <property type="entry name" value="NAD(P)-binding Rossmann-fold domains"/>
    <property type="match status" value="1"/>
</dbReference>
<name>A0A1S7UHP6_ROSNE</name>
<evidence type="ECO:0000313" key="4">
    <source>
        <dbReference type="EMBL" id="GAP82675.2"/>
    </source>
</evidence>
<dbReference type="Gene3D" id="3.40.50.12780">
    <property type="entry name" value="N-terminal domain of ligase-like"/>
    <property type="match status" value="1"/>
</dbReference>
<dbReference type="Pfam" id="PF23562">
    <property type="entry name" value="AMP-binding_C_3"/>
    <property type="match status" value="1"/>
</dbReference>
<dbReference type="EMBL" id="DF977446">
    <property type="protein sequence ID" value="GAP82675.2"/>
    <property type="molecule type" value="Genomic_DNA"/>
</dbReference>
<evidence type="ECO:0000256" key="1">
    <source>
        <dbReference type="ARBA" id="ARBA00022450"/>
    </source>
</evidence>
<dbReference type="Gene3D" id="3.40.50.720">
    <property type="entry name" value="NAD(P)-binding Rossmann-like Domain"/>
    <property type="match status" value="1"/>
</dbReference>
<dbReference type="InterPro" id="IPR020845">
    <property type="entry name" value="AMP-binding_CS"/>
</dbReference>
<dbReference type="Proteomes" id="UP000054516">
    <property type="component" value="Unassembled WGS sequence"/>
</dbReference>
<dbReference type="Pfam" id="PF07993">
    <property type="entry name" value="NAD_binding_4"/>
    <property type="match status" value="1"/>
</dbReference>
<dbReference type="InterPro" id="IPR036291">
    <property type="entry name" value="NAD(P)-bd_dom_sf"/>
</dbReference>
<evidence type="ECO:0000313" key="5">
    <source>
        <dbReference type="Proteomes" id="UP000054516"/>
    </source>
</evidence>
<dbReference type="InterPro" id="IPR013120">
    <property type="entry name" value="FAR_NAD-bd"/>
</dbReference>
<accession>A0A1S7UHP6</accession>
<dbReference type="InterPro" id="IPR000873">
    <property type="entry name" value="AMP-dep_synth/lig_dom"/>
</dbReference>
<dbReference type="OMA" id="WHYLIPR"/>
<dbReference type="InterPro" id="IPR042099">
    <property type="entry name" value="ANL_N_sf"/>
</dbReference>
<dbReference type="Pfam" id="PF00501">
    <property type="entry name" value="AMP-binding"/>
    <property type="match status" value="1"/>
</dbReference>
<dbReference type="PANTHER" id="PTHR43439:SF2">
    <property type="entry name" value="ENZYME, PUTATIVE (JCVI)-RELATED"/>
    <property type="match status" value="1"/>
</dbReference>
<dbReference type="Pfam" id="PF00550">
    <property type="entry name" value="PP-binding"/>
    <property type="match status" value="1"/>
</dbReference>
<keyword evidence="1" id="KW-0596">Phosphopantetheine</keyword>
<dbReference type="OrthoDB" id="429813at2759"/>
<organism evidence="4">
    <name type="scientific">Rosellinia necatrix</name>
    <name type="common">White root-rot fungus</name>
    <dbReference type="NCBI Taxonomy" id="77044"/>
    <lineage>
        <taxon>Eukaryota</taxon>
        <taxon>Fungi</taxon>
        <taxon>Dikarya</taxon>
        <taxon>Ascomycota</taxon>
        <taxon>Pezizomycotina</taxon>
        <taxon>Sordariomycetes</taxon>
        <taxon>Xylariomycetidae</taxon>
        <taxon>Xylariales</taxon>
        <taxon>Xylariaceae</taxon>
        <taxon>Rosellinia</taxon>
    </lineage>
</organism>
<feature type="domain" description="Carrier" evidence="3">
    <location>
        <begin position="579"/>
        <end position="664"/>
    </location>
</feature>
<dbReference type="InterPro" id="IPR051414">
    <property type="entry name" value="Adenylate-forming_Reductase"/>
</dbReference>
<dbReference type="SUPFAM" id="SSF47336">
    <property type="entry name" value="ACP-like"/>
    <property type="match status" value="1"/>
</dbReference>